<reference evidence="3" key="1">
    <citation type="submission" date="2006-01" db="EMBL/GenBank/DDBJ databases">
        <title>Complete sequence of Anaeromyxobacter dehalogenans 2CP-C.</title>
        <authorList>
            <consortium name="US DOE Joint Genome Institute"/>
            <person name="Copeland A."/>
            <person name="Lucas S."/>
            <person name="Lapidus A."/>
            <person name="Barry K."/>
            <person name="Detter J.C."/>
            <person name="Glavina T."/>
            <person name="Hammon N."/>
            <person name="Israni S."/>
            <person name="Pitluck S."/>
            <person name="Brettin T."/>
            <person name="Bruce D."/>
            <person name="Han C."/>
            <person name="Tapia R."/>
            <person name="Gilna P."/>
            <person name="Kiss H."/>
            <person name="Schmutz J."/>
            <person name="Larimer F."/>
            <person name="Land M."/>
            <person name="Kyrpides N."/>
            <person name="Anderson I."/>
            <person name="Sanford R.A."/>
            <person name="Ritalahti K.M."/>
            <person name="Thomas H.S."/>
            <person name="Kirby J.R."/>
            <person name="Zhulin I.B."/>
            <person name="Loeffler F.E."/>
            <person name="Richardson P."/>
        </authorList>
    </citation>
    <scope>NUCLEOTIDE SEQUENCE</scope>
    <source>
        <strain evidence="3">2CP-C</strain>
    </source>
</reference>
<feature type="chain" id="PRO_5004210353" description="EfeO-type cupredoxin-like domain-containing protein" evidence="1">
    <location>
        <begin position="21"/>
        <end position="146"/>
    </location>
</feature>
<dbReference type="Gene3D" id="2.60.40.420">
    <property type="entry name" value="Cupredoxins - blue copper proteins"/>
    <property type="match status" value="1"/>
</dbReference>
<dbReference type="KEGG" id="ade:Adeh_0300"/>
<proteinExistence type="predicted"/>
<dbReference type="InterPro" id="IPR028096">
    <property type="entry name" value="EfeO_Cupredoxin"/>
</dbReference>
<protein>
    <recommendedName>
        <fullName evidence="2">EfeO-type cupredoxin-like domain-containing protein</fullName>
    </recommendedName>
</protein>
<dbReference type="InterPro" id="IPR008972">
    <property type="entry name" value="Cupredoxin"/>
</dbReference>
<feature type="domain" description="EfeO-type cupredoxin-like" evidence="2">
    <location>
        <begin position="48"/>
        <end position="145"/>
    </location>
</feature>
<dbReference type="Pfam" id="PF13473">
    <property type="entry name" value="Cupredoxin_1"/>
    <property type="match status" value="1"/>
</dbReference>
<dbReference type="STRING" id="290397.Adeh_0300"/>
<dbReference type="Proteomes" id="UP000001935">
    <property type="component" value="Chromosome"/>
</dbReference>
<feature type="signal peptide" evidence="1">
    <location>
        <begin position="1"/>
        <end position="20"/>
    </location>
</feature>
<dbReference type="OrthoDB" id="5521325at2"/>
<sequence length="146" mass="15003">MNLWKLAPAALLALAAPALASAGEEGGCENCPAHKAHAEHGAKAVPAAATAAAGTVKKGVRTIPVTVTSDGFTPAEVKAKAGETVKLVVTRKVQRTCATEIVMKDFGVNQPLPLDQAVTVTVKPKQPGTYRFACGMDMIAGNLVVE</sequence>
<gene>
    <name evidence="3" type="ordered locus">Adeh_0300</name>
</gene>
<evidence type="ECO:0000259" key="2">
    <source>
        <dbReference type="Pfam" id="PF13473"/>
    </source>
</evidence>
<dbReference type="SUPFAM" id="SSF49503">
    <property type="entry name" value="Cupredoxins"/>
    <property type="match status" value="1"/>
</dbReference>
<dbReference type="HOGENOM" id="CLU_148472_0_0_7"/>
<evidence type="ECO:0000256" key="1">
    <source>
        <dbReference type="SAM" id="SignalP"/>
    </source>
</evidence>
<evidence type="ECO:0000313" key="3">
    <source>
        <dbReference type="EMBL" id="ABC80076.1"/>
    </source>
</evidence>
<dbReference type="EMBL" id="CP000251">
    <property type="protein sequence ID" value="ABC80076.1"/>
    <property type="molecule type" value="Genomic_DNA"/>
</dbReference>
<dbReference type="RefSeq" id="WP_011419359.1">
    <property type="nucleotide sequence ID" value="NC_007760.1"/>
</dbReference>
<evidence type="ECO:0000313" key="4">
    <source>
        <dbReference type="Proteomes" id="UP000001935"/>
    </source>
</evidence>
<keyword evidence="1" id="KW-0732">Signal</keyword>
<dbReference type="AlphaFoldDB" id="Q2IMP4"/>
<dbReference type="eggNOG" id="COG4633">
    <property type="taxonomic scope" value="Bacteria"/>
</dbReference>
<organism evidence="3 4">
    <name type="scientific">Anaeromyxobacter dehalogenans (strain 2CP-C)</name>
    <dbReference type="NCBI Taxonomy" id="290397"/>
    <lineage>
        <taxon>Bacteria</taxon>
        <taxon>Pseudomonadati</taxon>
        <taxon>Myxococcota</taxon>
        <taxon>Myxococcia</taxon>
        <taxon>Myxococcales</taxon>
        <taxon>Cystobacterineae</taxon>
        <taxon>Anaeromyxobacteraceae</taxon>
        <taxon>Anaeromyxobacter</taxon>
    </lineage>
</organism>
<name>Q2IMP4_ANADE</name>
<accession>Q2IMP4</accession>